<proteinExistence type="predicted"/>
<dbReference type="SMART" id="SM00398">
    <property type="entry name" value="HMG"/>
    <property type="match status" value="1"/>
</dbReference>
<evidence type="ECO:0000313" key="8">
    <source>
        <dbReference type="Proteomes" id="UP001221898"/>
    </source>
</evidence>
<evidence type="ECO:0000259" key="6">
    <source>
        <dbReference type="PROSITE" id="PS50118"/>
    </source>
</evidence>
<feature type="coiled-coil region" evidence="4">
    <location>
        <begin position="242"/>
        <end position="269"/>
    </location>
</feature>
<comment type="caution">
    <text evidence="7">The sequence shown here is derived from an EMBL/GenBank/DDBJ whole genome shotgun (WGS) entry which is preliminary data.</text>
</comment>
<name>A0AAD7RTT2_9TELE</name>
<feature type="region of interest" description="Disordered" evidence="5">
    <location>
        <begin position="124"/>
        <end position="150"/>
    </location>
</feature>
<protein>
    <recommendedName>
        <fullName evidence="6">HMG box domain-containing protein</fullName>
    </recommendedName>
</protein>
<feature type="compositionally biased region" description="Basic and acidic residues" evidence="5">
    <location>
        <begin position="167"/>
        <end position="178"/>
    </location>
</feature>
<dbReference type="SUPFAM" id="SSF57667">
    <property type="entry name" value="beta-beta-alpha zinc fingers"/>
    <property type="match status" value="1"/>
</dbReference>
<dbReference type="InterPro" id="IPR009071">
    <property type="entry name" value="HMG_box_dom"/>
</dbReference>
<dbReference type="PANTHER" id="PTHR46040:SF4">
    <property type="entry name" value="HMG BOX DOMAIN-CONTAINING PROTEIN"/>
    <property type="match status" value="1"/>
</dbReference>
<feature type="compositionally biased region" description="Acidic residues" evidence="5">
    <location>
        <begin position="364"/>
        <end position="379"/>
    </location>
</feature>
<sequence length="625" mass="69540">MNLDSSLNPVLTEDSMTVVSPGDVTPISLTRFDLASISSLQPGDSTRHADIVPPGGLSSEDAEEGSSAPAAFINGVPVTVSLQNVDGQQRIVCVATDARGGTVSYVGQLTSEASLEFQADVPPQPLLADDEVPPLPPGEELLSVHPQPAPLQPLETLHPCLLLEPEPDPRHQDTEEPKKRKGGWPKGKKRKPQREFSAPRAPTTGYVIFVNERKVQLKADNPDVPFTEITKMLGIQWSQLSLEEKQRYNNEAEKDKQRYIRELIAYQNTEAYRDFLRRKALNKGKDLCSTSQGVVCDEAELEDEAFALSQMDGDENNDLYCRTCNQYFSSLHNKKEHLLGKQHLLTLTEEFEKETGSQRKAAEPEEDADEEEDEEDDEDKELARLCGLSSLDLSSLEELLLRQVNLREFELQELKSNLSQERKKQEHLNAELLELQKQKVSLETELQCLREAGGALESQLHCLKMVPLLFQFHIQIIDRGNSVAQKQSLAIDSLMNGHHSPGHRLLGHLQCHHFNIPLKDSMVGWGKGGIGDAICEVLKCIVVGHMVEGTSAPLQLFCSEAQSSSSRICRSQIDSCTLRKRRLPAQHPHAFGRNGLEDDATTEVMVVRMAESITKFTPTEVEISA</sequence>
<feature type="region of interest" description="Disordered" evidence="5">
    <location>
        <begin position="39"/>
        <end position="66"/>
    </location>
</feature>
<organism evidence="7 8">
    <name type="scientific">Aldrovandia affinis</name>
    <dbReference type="NCBI Taxonomy" id="143900"/>
    <lineage>
        <taxon>Eukaryota</taxon>
        <taxon>Metazoa</taxon>
        <taxon>Chordata</taxon>
        <taxon>Craniata</taxon>
        <taxon>Vertebrata</taxon>
        <taxon>Euteleostomi</taxon>
        <taxon>Actinopterygii</taxon>
        <taxon>Neopterygii</taxon>
        <taxon>Teleostei</taxon>
        <taxon>Notacanthiformes</taxon>
        <taxon>Halosauridae</taxon>
        <taxon>Aldrovandia</taxon>
    </lineage>
</organism>
<evidence type="ECO:0000256" key="5">
    <source>
        <dbReference type="SAM" id="MobiDB-lite"/>
    </source>
</evidence>
<dbReference type="Gene3D" id="1.10.30.10">
    <property type="entry name" value="High mobility group box domain"/>
    <property type="match status" value="1"/>
</dbReference>
<keyword evidence="8" id="KW-1185">Reference proteome</keyword>
<feature type="domain" description="HMG box" evidence="6">
    <location>
        <begin position="199"/>
        <end position="267"/>
    </location>
</feature>
<keyword evidence="4" id="KW-0175">Coiled coil</keyword>
<evidence type="ECO:0000256" key="4">
    <source>
        <dbReference type="SAM" id="Coils"/>
    </source>
</evidence>
<evidence type="ECO:0000256" key="2">
    <source>
        <dbReference type="ARBA" id="ARBA00023242"/>
    </source>
</evidence>
<evidence type="ECO:0000313" key="7">
    <source>
        <dbReference type="EMBL" id="KAJ8390256.1"/>
    </source>
</evidence>
<dbReference type="EMBL" id="JAINUG010000171">
    <property type="protein sequence ID" value="KAJ8390256.1"/>
    <property type="molecule type" value="Genomic_DNA"/>
</dbReference>
<reference evidence="7" key="1">
    <citation type="journal article" date="2023" name="Science">
        <title>Genome structures resolve the early diversification of teleost fishes.</title>
        <authorList>
            <person name="Parey E."/>
            <person name="Louis A."/>
            <person name="Montfort J."/>
            <person name="Bouchez O."/>
            <person name="Roques C."/>
            <person name="Iampietro C."/>
            <person name="Lluch J."/>
            <person name="Castinel A."/>
            <person name="Donnadieu C."/>
            <person name="Desvignes T."/>
            <person name="Floi Bucao C."/>
            <person name="Jouanno E."/>
            <person name="Wen M."/>
            <person name="Mejri S."/>
            <person name="Dirks R."/>
            <person name="Jansen H."/>
            <person name="Henkel C."/>
            <person name="Chen W.J."/>
            <person name="Zahm M."/>
            <person name="Cabau C."/>
            <person name="Klopp C."/>
            <person name="Thompson A.W."/>
            <person name="Robinson-Rechavi M."/>
            <person name="Braasch I."/>
            <person name="Lecointre G."/>
            <person name="Bobe J."/>
            <person name="Postlethwait J.H."/>
            <person name="Berthelot C."/>
            <person name="Roest Crollius H."/>
            <person name="Guiguen Y."/>
        </authorList>
    </citation>
    <scope>NUCLEOTIDE SEQUENCE</scope>
    <source>
        <strain evidence="7">NC1722</strain>
    </source>
</reference>
<gene>
    <name evidence="7" type="ORF">AAFF_G00108250</name>
</gene>
<keyword evidence="2 3" id="KW-0539">Nucleus</keyword>
<dbReference type="PROSITE" id="PS50118">
    <property type="entry name" value="HMG_BOX_2"/>
    <property type="match status" value="1"/>
</dbReference>
<dbReference type="GO" id="GO:0003677">
    <property type="term" value="F:DNA binding"/>
    <property type="evidence" value="ECO:0007669"/>
    <property type="project" value="UniProtKB-UniRule"/>
</dbReference>
<dbReference type="CDD" id="cd21980">
    <property type="entry name" value="HMG-box_HMG20"/>
    <property type="match status" value="1"/>
</dbReference>
<accession>A0AAD7RTT2</accession>
<dbReference type="GO" id="GO:0010468">
    <property type="term" value="P:regulation of gene expression"/>
    <property type="evidence" value="ECO:0007669"/>
    <property type="project" value="TreeGrafter"/>
</dbReference>
<dbReference type="GO" id="GO:0005634">
    <property type="term" value="C:nucleus"/>
    <property type="evidence" value="ECO:0007669"/>
    <property type="project" value="UniProtKB-UniRule"/>
</dbReference>
<feature type="compositionally biased region" description="Basic residues" evidence="5">
    <location>
        <begin position="179"/>
        <end position="192"/>
    </location>
</feature>
<feature type="compositionally biased region" description="Basic and acidic residues" evidence="5">
    <location>
        <begin position="353"/>
        <end position="363"/>
    </location>
</feature>
<feature type="region of interest" description="Disordered" evidence="5">
    <location>
        <begin position="162"/>
        <end position="198"/>
    </location>
</feature>
<dbReference type="Gene3D" id="3.30.160.60">
    <property type="entry name" value="Classic Zinc Finger"/>
    <property type="match status" value="1"/>
</dbReference>
<evidence type="ECO:0000256" key="1">
    <source>
        <dbReference type="ARBA" id="ARBA00023125"/>
    </source>
</evidence>
<feature type="coiled-coil region" evidence="4">
    <location>
        <begin position="411"/>
        <end position="452"/>
    </location>
</feature>
<dbReference type="PANTHER" id="PTHR46040">
    <property type="entry name" value="HIGH MOBILITY GROUP PROTEIN 2"/>
    <property type="match status" value="1"/>
</dbReference>
<dbReference type="InterPro" id="IPR051965">
    <property type="entry name" value="ChromReg_NeuronalGeneExpr"/>
</dbReference>
<dbReference type="InterPro" id="IPR036236">
    <property type="entry name" value="Znf_C2H2_sf"/>
</dbReference>
<dbReference type="InterPro" id="IPR036910">
    <property type="entry name" value="HMG_box_dom_sf"/>
</dbReference>
<feature type="region of interest" description="Disordered" evidence="5">
    <location>
        <begin position="352"/>
        <end position="379"/>
    </location>
</feature>
<keyword evidence="1 3" id="KW-0238">DNA-binding</keyword>
<dbReference type="AlphaFoldDB" id="A0AAD7RTT2"/>
<dbReference type="Pfam" id="PF00505">
    <property type="entry name" value="HMG_box"/>
    <property type="match status" value="1"/>
</dbReference>
<dbReference type="SUPFAM" id="SSF47095">
    <property type="entry name" value="HMG-box"/>
    <property type="match status" value="1"/>
</dbReference>
<feature type="DNA-binding region" description="HMG box" evidence="3">
    <location>
        <begin position="199"/>
        <end position="267"/>
    </location>
</feature>
<dbReference type="Proteomes" id="UP001221898">
    <property type="component" value="Unassembled WGS sequence"/>
</dbReference>
<evidence type="ECO:0000256" key="3">
    <source>
        <dbReference type="PROSITE-ProRule" id="PRU00267"/>
    </source>
</evidence>